<evidence type="ECO:0000313" key="2">
    <source>
        <dbReference type="Proteomes" id="UP000016960"/>
    </source>
</evidence>
<accession>U5DL41</accession>
<dbReference type="EMBL" id="ASSJ01000051">
    <property type="protein sequence ID" value="ERN41289.1"/>
    <property type="molecule type" value="Genomic_DNA"/>
</dbReference>
<dbReference type="STRING" id="582515.KR51_00021790"/>
<sequence>MGNRNLLVSVLHCGNGFVAIFGTQDYFEHKMRDKFAPSDENHLLIGNYGHSLNLSLLV</sequence>
<organism evidence="1 2">
    <name type="scientific">Rubidibacter lacunae KORDI 51-2</name>
    <dbReference type="NCBI Taxonomy" id="582515"/>
    <lineage>
        <taxon>Bacteria</taxon>
        <taxon>Bacillati</taxon>
        <taxon>Cyanobacteriota</taxon>
        <taxon>Cyanophyceae</taxon>
        <taxon>Oscillatoriophycideae</taxon>
        <taxon>Chroococcales</taxon>
        <taxon>Aphanothecaceae</taxon>
        <taxon>Rubidibacter</taxon>
    </lineage>
</organism>
<name>U5DL41_9CHRO</name>
<evidence type="ECO:0000313" key="1">
    <source>
        <dbReference type="EMBL" id="ERN41289.1"/>
    </source>
</evidence>
<gene>
    <name evidence="1" type="ORF">KR51_00021790</name>
</gene>
<dbReference type="Proteomes" id="UP000016960">
    <property type="component" value="Unassembled WGS sequence"/>
</dbReference>
<comment type="caution">
    <text evidence="1">The sequence shown here is derived from an EMBL/GenBank/DDBJ whole genome shotgun (WGS) entry which is preliminary data.</text>
</comment>
<reference evidence="1 2" key="1">
    <citation type="submission" date="2013-05" db="EMBL/GenBank/DDBJ databases">
        <title>Draft genome sequence of Rubidibacter lacunae KORDI 51-2.</title>
        <authorList>
            <person name="Choi D.H."/>
            <person name="Noh J.H."/>
            <person name="Kwon K.-K."/>
            <person name="Lee J.-H."/>
            <person name="Ryu J.-Y."/>
        </authorList>
    </citation>
    <scope>NUCLEOTIDE SEQUENCE [LARGE SCALE GENOMIC DNA]</scope>
    <source>
        <strain evidence="1 2">KORDI 51-2</strain>
    </source>
</reference>
<dbReference type="InParanoid" id="U5DL41"/>
<proteinExistence type="predicted"/>
<keyword evidence="2" id="KW-1185">Reference proteome</keyword>
<dbReference type="AlphaFoldDB" id="U5DL41"/>
<protein>
    <submittedName>
        <fullName evidence="1">Uncharacterized protein</fullName>
    </submittedName>
</protein>